<dbReference type="InterPro" id="IPR020806">
    <property type="entry name" value="PKS_PP-bd"/>
</dbReference>
<dbReference type="RefSeq" id="WP_096487413.1">
    <property type="nucleotide sequence ID" value="NZ_AP014809.1"/>
</dbReference>
<feature type="compositionally biased region" description="Basic and acidic residues" evidence="4">
    <location>
        <begin position="470"/>
        <end position="488"/>
    </location>
</feature>
<keyword evidence="3" id="KW-0597">Phosphoprotein</keyword>
<dbReference type="PANTHER" id="PTHR45527">
    <property type="entry name" value="NONRIBOSOMAL PEPTIDE SYNTHETASE"/>
    <property type="match status" value="1"/>
</dbReference>
<dbReference type="Pfam" id="PF00975">
    <property type="entry name" value="Thioesterase"/>
    <property type="match status" value="1"/>
</dbReference>
<dbReference type="AlphaFoldDB" id="A0A169RI20"/>
<dbReference type="InterPro" id="IPR009081">
    <property type="entry name" value="PP-bd_ACP"/>
</dbReference>
<dbReference type="EMBL" id="AP014809">
    <property type="protein sequence ID" value="BAU93728.1"/>
    <property type="molecule type" value="Genomic_DNA"/>
</dbReference>
<evidence type="ECO:0000256" key="3">
    <source>
        <dbReference type="ARBA" id="ARBA00022553"/>
    </source>
</evidence>
<dbReference type="GO" id="GO:0003824">
    <property type="term" value="F:catalytic activity"/>
    <property type="evidence" value="ECO:0007669"/>
    <property type="project" value="InterPro"/>
</dbReference>
<feature type="compositionally biased region" description="Basic and acidic residues" evidence="4">
    <location>
        <begin position="498"/>
        <end position="508"/>
    </location>
</feature>
<dbReference type="InterPro" id="IPR006162">
    <property type="entry name" value="Ppantetheine_attach_site"/>
</dbReference>
<dbReference type="GO" id="GO:0044550">
    <property type="term" value="P:secondary metabolite biosynthetic process"/>
    <property type="evidence" value="ECO:0007669"/>
    <property type="project" value="TreeGrafter"/>
</dbReference>
<dbReference type="Gene3D" id="3.30.559.30">
    <property type="entry name" value="Nonribosomal peptide synthetase, condensation domain"/>
    <property type="match status" value="1"/>
</dbReference>
<feature type="domain" description="Carrier" evidence="5">
    <location>
        <begin position="518"/>
        <end position="593"/>
    </location>
</feature>
<evidence type="ECO:0000256" key="1">
    <source>
        <dbReference type="ARBA" id="ARBA00001957"/>
    </source>
</evidence>
<dbReference type="PROSITE" id="PS50075">
    <property type="entry name" value="CARRIER"/>
    <property type="match status" value="1"/>
</dbReference>
<evidence type="ECO:0000313" key="6">
    <source>
        <dbReference type="EMBL" id="BAU93728.1"/>
    </source>
</evidence>
<dbReference type="Gene3D" id="1.10.1200.10">
    <property type="entry name" value="ACP-like"/>
    <property type="match status" value="1"/>
</dbReference>
<dbReference type="InterPro" id="IPR036736">
    <property type="entry name" value="ACP-like_sf"/>
</dbReference>
<dbReference type="Pfam" id="PF00668">
    <property type="entry name" value="Condensation"/>
    <property type="match status" value="1"/>
</dbReference>
<dbReference type="PANTHER" id="PTHR45527:SF1">
    <property type="entry name" value="FATTY ACID SYNTHASE"/>
    <property type="match status" value="1"/>
</dbReference>
<organism evidence="6 7">
    <name type="scientific">Methylorubrum populi</name>
    <dbReference type="NCBI Taxonomy" id="223967"/>
    <lineage>
        <taxon>Bacteria</taxon>
        <taxon>Pseudomonadati</taxon>
        <taxon>Pseudomonadota</taxon>
        <taxon>Alphaproteobacteria</taxon>
        <taxon>Hyphomicrobiales</taxon>
        <taxon>Methylobacteriaceae</taxon>
        <taxon>Methylorubrum</taxon>
    </lineage>
</organism>
<evidence type="ECO:0000313" key="7">
    <source>
        <dbReference type="Proteomes" id="UP000218288"/>
    </source>
</evidence>
<dbReference type="Gene3D" id="3.30.559.10">
    <property type="entry name" value="Chloramphenicol acetyltransferase-like domain"/>
    <property type="match status" value="1"/>
</dbReference>
<proteinExistence type="predicted"/>
<dbReference type="InterPro" id="IPR029058">
    <property type="entry name" value="AB_hydrolase_fold"/>
</dbReference>
<dbReference type="InterPro" id="IPR001242">
    <property type="entry name" value="Condensation_dom"/>
</dbReference>
<dbReference type="GO" id="GO:0043041">
    <property type="term" value="P:amino acid activation for nonribosomal peptide biosynthetic process"/>
    <property type="evidence" value="ECO:0007669"/>
    <property type="project" value="TreeGrafter"/>
</dbReference>
<feature type="region of interest" description="Disordered" evidence="4">
    <location>
        <begin position="1"/>
        <end position="21"/>
    </location>
</feature>
<evidence type="ECO:0000256" key="2">
    <source>
        <dbReference type="ARBA" id="ARBA00022450"/>
    </source>
</evidence>
<keyword evidence="2" id="KW-0596">Phosphopantetheine</keyword>
<dbReference type="PROSITE" id="PS00012">
    <property type="entry name" value="PHOSPHOPANTETHEINE"/>
    <property type="match status" value="1"/>
</dbReference>
<dbReference type="InterPro" id="IPR023213">
    <property type="entry name" value="CAT-like_dom_sf"/>
</dbReference>
<protein>
    <submittedName>
        <fullName evidence="6">Aspartate racemase</fullName>
    </submittedName>
</protein>
<dbReference type="GO" id="GO:0005737">
    <property type="term" value="C:cytoplasm"/>
    <property type="evidence" value="ECO:0007669"/>
    <property type="project" value="TreeGrafter"/>
</dbReference>
<evidence type="ECO:0000259" key="5">
    <source>
        <dbReference type="PROSITE" id="PS50075"/>
    </source>
</evidence>
<dbReference type="Gene3D" id="3.40.50.1820">
    <property type="entry name" value="alpha/beta hydrolase"/>
    <property type="match status" value="1"/>
</dbReference>
<evidence type="ECO:0000256" key="4">
    <source>
        <dbReference type="SAM" id="MobiDB-lite"/>
    </source>
</evidence>
<accession>A0A169RI20</accession>
<gene>
    <name evidence="6" type="ORF">MPPM_5123</name>
</gene>
<dbReference type="Pfam" id="PF00550">
    <property type="entry name" value="PP-binding"/>
    <property type="match status" value="1"/>
</dbReference>
<dbReference type="InterPro" id="IPR001031">
    <property type="entry name" value="Thioesterase"/>
</dbReference>
<feature type="region of interest" description="Disordered" evidence="4">
    <location>
        <begin position="459"/>
        <end position="522"/>
    </location>
</feature>
<dbReference type="CDD" id="cd19531">
    <property type="entry name" value="LCL_NRPS-like"/>
    <property type="match status" value="1"/>
</dbReference>
<comment type="cofactor">
    <cofactor evidence="1">
        <name>pantetheine 4'-phosphate</name>
        <dbReference type="ChEBI" id="CHEBI:47942"/>
    </cofactor>
</comment>
<dbReference type="SUPFAM" id="SSF52777">
    <property type="entry name" value="CoA-dependent acyltransferases"/>
    <property type="match status" value="2"/>
</dbReference>
<dbReference type="OrthoDB" id="9778690at2"/>
<dbReference type="Proteomes" id="UP000218288">
    <property type="component" value="Chromosome"/>
</dbReference>
<dbReference type="SMART" id="SM00823">
    <property type="entry name" value="PKS_PP"/>
    <property type="match status" value="1"/>
</dbReference>
<name>A0A169RI20_9HYPH</name>
<sequence length="868" mass="93961">MRHFTQETPAGPGEAHGGDAFTARCSHSQTRFWLLDRLRSGDPSLHVAARWRIAGRLDADILTRSFRLLVDRHEALRTAIVAEGGRPVQRIAGSVALPFSEIDLSGLPGDRLEEAREIADSDARKPFDLARAPLLRVTLLRLGRGDSLLLVTAHHSVCDGWSMVVLAREFVAIYGALGRGQAPAPPPVLQYADFAEWEISSAIAAAAERDLAFWAQSLRDLAPFELPSDHARRPDRERRFAAETRQLPAELSARMEDCAREHGATPFILACTILFGLLSARTGRSDIAIGTQVLGRDEVELEGVVGTFVNTLVLRIDLGAERSFAQRLAATRRTVLDACDRALAPFDRVVQALAPCRDGLRPPLVSVNVRLRPMPESARPAAASAEGSPIRLVDLDYAASGSFFDLDLELAPTAAGWRLVCEYDAGLYEAATVAGLLADFERSACAAVGARLPDPAPFVGKASGGPAGAKPEDAKPEDAKPEDGKPEDALPEATGPDRTFDGVDRAAGRPETGAEPSGGSGDLSAAVRAIWRAMLGRPDLSDEDDFFASGGDSLLAARLVARIEAATGRSVSLWSFFEAGTVARLCALLEGEVPAGVRLRWLQQAPRAEERPGFTAIHHAAADHELYRPLAEALGADQPFATLRLENRLPLHDATLERLAGAYRAAINAAQPRGPIRLVGFNRSGILAFEIARQFAEGGREVALVVLIDCWEPGYFRRLATRERVRAAFAYRRGRLAALLRHLRRDGAAYLVSRMHLRLRSSRAWRRLRRLLYRAGAASPNPEETFRQMTDDLDALALAYEPRSYSGPVLVVRSESIPVGPALDPMLGWRAFAGNGETVSVPGFGHEGAFSATGCRVIAAKISLMALR</sequence>
<dbReference type="GO" id="GO:0031177">
    <property type="term" value="F:phosphopantetheine binding"/>
    <property type="evidence" value="ECO:0007669"/>
    <property type="project" value="InterPro"/>
</dbReference>
<dbReference type="SUPFAM" id="SSF47336">
    <property type="entry name" value="ACP-like"/>
    <property type="match status" value="1"/>
</dbReference>
<dbReference type="SUPFAM" id="SSF53474">
    <property type="entry name" value="alpha/beta-Hydrolases"/>
    <property type="match status" value="1"/>
</dbReference>
<reference evidence="6 7" key="1">
    <citation type="journal article" date="2016" name="Genome Announc.">
        <title>Complete Genome Sequence of Methylobacterium populi P-1M, Isolated from Pink-Pigmented Household Biofilm.</title>
        <authorList>
            <person name="Morohoshi T."/>
            <person name="Ikeda T."/>
        </authorList>
    </citation>
    <scope>NUCLEOTIDE SEQUENCE [LARGE SCALE GENOMIC DNA]</scope>
    <source>
        <strain evidence="6 7">P-1M</strain>
    </source>
</reference>